<evidence type="ECO:0000313" key="1">
    <source>
        <dbReference type="EMBL" id="KAA1085060.1"/>
    </source>
</evidence>
<evidence type="ECO:0000313" key="2">
    <source>
        <dbReference type="Proteomes" id="UP000325313"/>
    </source>
</evidence>
<organism evidence="1 2">
    <name type="scientific">Puccinia graminis f. sp. tritici</name>
    <dbReference type="NCBI Taxonomy" id="56615"/>
    <lineage>
        <taxon>Eukaryota</taxon>
        <taxon>Fungi</taxon>
        <taxon>Dikarya</taxon>
        <taxon>Basidiomycota</taxon>
        <taxon>Pucciniomycotina</taxon>
        <taxon>Pucciniomycetes</taxon>
        <taxon>Pucciniales</taxon>
        <taxon>Pucciniaceae</taxon>
        <taxon>Puccinia</taxon>
    </lineage>
</organism>
<dbReference type="AlphaFoldDB" id="A0A5B0NA96"/>
<dbReference type="Proteomes" id="UP000325313">
    <property type="component" value="Unassembled WGS sequence"/>
</dbReference>
<gene>
    <name evidence="1" type="ORF">PGTUg99_000346</name>
</gene>
<protein>
    <submittedName>
        <fullName evidence="1">Uncharacterized protein</fullName>
    </submittedName>
</protein>
<sequence>MRHLINVVDISHDEGRASELKKICINRDTTHHSATSRLPAMTAEESAKAKDNTYLGIEGASQFRQIVKTNLTSQLPCCDRRPISDNL</sequence>
<name>A0A5B0NA96_PUCGR</name>
<proteinExistence type="predicted"/>
<dbReference type="EMBL" id="VDEP01000419">
    <property type="protein sequence ID" value="KAA1085060.1"/>
    <property type="molecule type" value="Genomic_DNA"/>
</dbReference>
<comment type="caution">
    <text evidence="1">The sequence shown here is derived from an EMBL/GenBank/DDBJ whole genome shotgun (WGS) entry which is preliminary data.</text>
</comment>
<reference evidence="1 2" key="1">
    <citation type="submission" date="2019-05" db="EMBL/GenBank/DDBJ databases">
        <title>Emergence of the Ug99 lineage of the wheat stem rust pathogen through somatic hybridization.</title>
        <authorList>
            <person name="Li F."/>
            <person name="Upadhyaya N.M."/>
            <person name="Sperschneider J."/>
            <person name="Matny O."/>
            <person name="Nguyen-Phuc H."/>
            <person name="Mago R."/>
            <person name="Raley C."/>
            <person name="Miller M.E."/>
            <person name="Silverstein K.A.T."/>
            <person name="Henningsen E."/>
            <person name="Hirsch C.D."/>
            <person name="Visser B."/>
            <person name="Pretorius Z.A."/>
            <person name="Steffenson B.J."/>
            <person name="Schwessinger B."/>
            <person name="Dodds P.N."/>
            <person name="Figueroa M."/>
        </authorList>
    </citation>
    <scope>NUCLEOTIDE SEQUENCE [LARGE SCALE GENOMIC DNA]</scope>
    <source>
        <strain evidence="1 2">Ug99</strain>
    </source>
</reference>
<accession>A0A5B0NA96</accession>